<keyword evidence="3" id="KW-0804">Transcription</keyword>
<dbReference type="Gene3D" id="1.10.10.10">
    <property type="entry name" value="Winged helix-like DNA-binding domain superfamily/Winged helix DNA-binding domain"/>
    <property type="match status" value="1"/>
</dbReference>
<evidence type="ECO:0000256" key="3">
    <source>
        <dbReference type="ARBA" id="ARBA00023163"/>
    </source>
</evidence>
<evidence type="ECO:0000313" key="5">
    <source>
        <dbReference type="EMBL" id="GAT18422.1"/>
    </source>
</evidence>
<proteinExistence type="predicted"/>
<dbReference type="Proteomes" id="UP000223370">
    <property type="component" value="Unassembled WGS sequence"/>
</dbReference>
<dbReference type="InterPro" id="IPR036388">
    <property type="entry name" value="WH-like_DNA-bd_sf"/>
</dbReference>
<keyword evidence="2" id="KW-0238">DNA-binding</keyword>
<dbReference type="EMBL" id="BCMJ01000002">
    <property type="protein sequence ID" value="GAT18422.1"/>
    <property type="molecule type" value="Genomic_DNA"/>
</dbReference>
<sequence>MDSLGIGISTGVFSRKTQMYMKYFVKKMGLTEVDAIILINVKENPGIIQDQIGHNLSVDNAMVARSLKRMEADGLLKRVIDENNQRTKKVYIEPLGDKTVTQIVDAMSYWDSLIVDGLSEKEKGTLVSALAFLKQRAEKINVNDVLAARDKLE</sequence>
<name>A0A1Z5H5G3_9LACO</name>
<keyword evidence="1" id="KW-0805">Transcription regulation</keyword>
<evidence type="ECO:0000259" key="4">
    <source>
        <dbReference type="PROSITE" id="PS50995"/>
    </source>
</evidence>
<organism evidence="5 6">
    <name type="scientific">Secundilactobacillus silagincola</name>
    <dbReference type="NCBI Taxonomy" id="1714681"/>
    <lineage>
        <taxon>Bacteria</taxon>
        <taxon>Bacillati</taxon>
        <taxon>Bacillota</taxon>
        <taxon>Bacilli</taxon>
        <taxon>Lactobacillales</taxon>
        <taxon>Lactobacillaceae</taxon>
        <taxon>Secundilactobacillus</taxon>
    </lineage>
</organism>
<dbReference type="AlphaFoldDB" id="A0A1Z5H5G3"/>
<dbReference type="GO" id="GO:0003700">
    <property type="term" value="F:DNA-binding transcription factor activity"/>
    <property type="evidence" value="ECO:0007669"/>
    <property type="project" value="InterPro"/>
</dbReference>
<accession>A0A1Z5H5G3</accession>
<keyword evidence="6" id="KW-1185">Reference proteome</keyword>
<dbReference type="PANTHER" id="PTHR42756:SF1">
    <property type="entry name" value="TRANSCRIPTIONAL REPRESSOR OF EMRAB OPERON"/>
    <property type="match status" value="1"/>
</dbReference>
<dbReference type="Pfam" id="PF01047">
    <property type="entry name" value="MarR"/>
    <property type="match status" value="1"/>
</dbReference>
<dbReference type="OrthoDB" id="2389730at2"/>
<dbReference type="PROSITE" id="PS50995">
    <property type="entry name" value="HTH_MARR_2"/>
    <property type="match status" value="1"/>
</dbReference>
<feature type="domain" description="HTH marR-type" evidence="4">
    <location>
        <begin position="1"/>
        <end position="135"/>
    </location>
</feature>
<dbReference type="InterPro" id="IPR000835">
    <property type="entry name" value="HTH_MarR-typ"/>
</dbReference>
<comment type="caution">
    <text evidence="5">The sequence shown here is derived from an EMBL/GenBank/DDBJ whole genome shotgun (WGS) entry which is preliminary data.</text>
</comment>
<dbReference type="SMART" id="SM00347">
    <property type="entry name" value="HTH_MARR"/>
    <property type="match status" value="1"/>
</dbReference>
<evidence type="ECO:0000313" key="6">
    <source>
        <dbReference type="Proteomes" id="UP000223370"/>
    </source>
</evidence>
<dbReference type="InterPro" id="IPR036390">
    <property type="entry name" value="WH_DNA-bd_sf"/>
</dbReference>
<protein>
    <submittedName>
        <fullName evidence="5">MarR family transcriptional regulator</fullName>
    </submittedName>
</protein>
<evidence type="ECO:0000256" key="1">
    <source>
        <dbReference type="ARBA" id="ARBA00023015"/>
    </source>
</evidence>
<dbReference type="RefSeq" id="WP_143466282.1">
    <property type="nucleotide sequence ID" value="NZ_BCMJ01000002.1"/>
</dbReference>
<dbReference type="GO" id="GO:0003677">
    <property type="term" value="F:DNA binding"/>
    <property type="evidence" value="ECO:0007669"/>
    <property type="project" value="UniProtKB-KW"/>
</dbReference>
<gene>
    <name evidence="5" type="primary">marR_5</name>
    <name evidence="5" type="ORF">IWT5_00696</name>
</gene>
<dbReference type="PANTHER" id="PTHR42756">
    <property type="entry name" value="TRANSCRIPTIONAL REGULATOR, MARR"/>
    <property type="match status" value="1"/>
</dbReference>
<evidence type="ECO:0000256" key="2">
    <source>
        <dbReference type="ARBA" id="ARBA00023125"/>
    </source>
</evidence>
<reference evidence="5 6" key="1">
    <citation type="submission" date="2015-11" db="EMBL/GenBank/DDBJ databases">
        <title>Draft genome sequences of new species of the genus Lactobacillus isolated from orchardgrass silage.</title>
        <authorList>
            <person name="Tohno M."/>
            <person name="Tanizawa Y."/>
            <person name="Arita M."/>
        </authorList>
    </citation>
    <scope>NUCLEOTIDE SEQUENCE [LARGE SCALE GENOMIC DNA]</scope>
    <source>
        <strain evidence="5 6">IWT5</strain>
    </source>
</reference>
<dbReference type="SUPFAM" id="SSF46785">
    <property type="entry name" value="Winged helix' DNA-binding domain"/>
    <property type="match status" value="1"/>
</dbReference>